<keyword evidence="1" id="KW-0175">Coiled coil</keyword>
<dbReference type="InterPro" id="IPR025340">
    <property type="entry name" value="DUF4246"/>
</dbReference>
<feature type="coiled-coil region" evidence="1">
    <location>
        <begin position="548"/>
        <end position="575"/>
    </location>
</feature>
<sequence>MSALPHTGSPWDPVSTFDEFPSPFDCSDELPAALVELRIRWFAGAIREKPEWWNKVFNQAITDKWRDEILEQDAATVDKFWAGDERYRKAVKKQWPRDKITKAQLDYLFDELQYLASQRIPETGIQSTAIPSVFQSNSLISSELRDQLRDAVSHLENIPPEKLDWHPGSNGQVLDLVHPSLYCYRIGQSLSRGLPVGSDTPLQILSPAEYASQYQFLSRRVMSMCSEQHQWLPTDFDVSPDGTVRPVSYIHNVHPIEQRALYATLCAVLARFVPLFEDVLTAVLHDPDRKPIVDVDPYKWYDRAEDLRPPEPDWDDDLESDSDPDSEPYAAKVEEWEQKTRWPEVPDPAPFVPPNLPADDKWVRLGGTRIQVVVKLANIVLTPEKPRYEGGTWHVEGMANERIVATGIYYYQSENVAESKLAFRQSLGGENRGVSWPYEQSDYRGYAVVFGVYQQLNQVLGDVPTSEGKCLAFPNIYQHCVQPFELVDKTRPGVRKILAFFLVDPTERVLGTGTVPPLQKEWYLDEVKQIPRMQTLPQELWDYVMDMALEGTMSREEAEEERKKLMEERGSSVETLNYELFQRDFNMCEH</sequence>
<gene>
    <name evidence="5" type="primary">P87199</name>
</gene>
<dbReference type="InterPro" id="IPR049207">
    <property type="entry name" value="DUF4246_N"/>
</dbReference>
<dbReference type="PANTHER" id="PTHR33119:SF1">
    <property type="entry name" value="FE2OG DIOXYGENASE DOMAIN-CONTAINING PROTEIN"/>
    <property type="match status" value="1"/>
</dbReference>
<protein>
    <submittedName>
        <fullName evidence="5">Kinesin motor protein</fullName>
    </submittedName>
</protein>
<evidence type="ECO:0000259" key="3">
    <source>
        <dbReference type="Pfam" id="PF14033"/>
    </source>
</evidence>
<evidence type="ECO:0000256" key="1">
    <source>
        <dbReference type="SAM" id="Coils"/>
    </source>
</evidence>
<evidence type="ECO:0000259" key="4">
    <source>
        <dbReference type="Pfam" id="PF21666"/>
    </source>
</evidence>
<evidence type="ECO:0000256" key="2">
    <source>
        <dbReference type="SAM" id="MobiDB-lite"/>
    </source>
</evidence>
<feature type="domain" description="DUF4246" evidence="3">
    <location>
        <begin position="103"/>
        <end position="525"/>
    </location>
</feature>
<dbReference type="AlphaFoldDB" id="A0A5K1K0V4"/>
<proteinExistence type="predicted"/>
<feature type="domain" description="DUF4246" evidence="4">
    <location>
        <begin position="14"/>
        <end position="68"/>
    </location>
</feature>
<dbReference type="EMBL" id="LR727284">
    <property type="protein sequence ID" value="VWO98931.1"/>
    <property type="molecule type" value="Genomic_DNA"/>
</dbReference>
<dbReference type="Pfam" id="PF21666">
    <property type="entry name" value="DUF4246_N"/>
    <property type="match status" value="1"/>
</dbReference>
<dbReference type="InterPro" id="IPR049192">
    <property type="entry name" value="DUF4246_C"/>
</dbReference>
<organism evidence="5">
    <name type="scientific">Ganoderma boninense</name>
    <dbReference type="NCBI Taxonomy" id="34458"/>
    <lineage>
        <taxon>Eukaryota</taxon>
        <taxon>Fungi</taxon>
        <taxon>Dikarya</taxon>
        <taxon>Basidiomycota</taxon>
        <taxon>Agaricomycotina</taxon>
        <taxon>Agaricomycetes</taxon>
        <taxon>Polyporales</taxon>
        <taxon>Polyporaceae</taxon>
        <taxon>Ganoderma</taxon>
    </lineage>
</organism>
<accession>A0A5K1K0V4</accession>
<name>A0A5K1K0V4_9APHY</name>
<feature type="compositionally biased region" description="Acidic residues" evidence="2">
    <location>
        <begin position="312"/>
        <end position="326"/>
    </location>
</feature>
<dbReference type="PANTHER" id="PTHR33119">
    <property type="entry name" value="IFI3P"/>
    <property type="match status" value="1"/>
</dbReference>
<reference evidence="5" key="1">
    <citation type="submission" date="2019-10" db="EMBL/GenBank/DDBJ databases">
        <authorList>
            <person name="Nor Muhammad N."/>
        </authorList>
    </citation>
    <scope>NUCLEOTIDE SEQUENCE</scope>
</reference>
<evidence type="ECO:0000313" key="5">
    <source>
        <dbReference type="EMBL" id="VWO98931.1"/>
    </source>
</evidence>
<feature type="region of interest" description="Disordered" evidence="2">
    <location>
        <begin position="304"/>
        <end position="331"/>
    </location>
</feature>
<dbReference type="Pfam" id="PF14033">
    <property type="entry name" value="DUF4246"/>
    <property type="match status" value="1"/>
</dbReference>